<feature type="compositionally biased region" description="Basic and acidic residues" evidence="1">
    <location>
        <begin position="13"/>
        <end position="30"/>
    </location>
</feature>
<evidence type="ECO:0000313" key="3">
    <source>
        <dbReference type="Proteomes" id="UP000235392"/>
    </source>
</evidence>
<feature type="compositionally biased region" description="Polar residues" evidence="1">
    <location>
        <begin position="124"/>
        <end position="139"/>
    </location>
</feature>
<evidence type="ECO:0000256" key="1">
    <source>
        <dbReference type="SAM" id="MobiDB-lite"/>
    </source>
</evidence>
<gene>
    <name evidence="2" type="ORF">PCASD_01764</name>
</gene>
<feature type="compositionally biased region" description="Basic and acidic residues" evidence="1">
    <location>
        <begin position="41"/>
        <end position="51"/>
    </location>
</feature>
<dbReference type="EMBL" id="PGCI01000011">
    <property type="protein sequence ID" value="PLW50259.1"/>
    <property type="molecule type" value="Genomic_DNA"/>
</dbReference>
<accession>A0A2N5VJU7</accession>
<proteinExistence type="predicted"/>
<feature type="compositionally biased region" description="Acidic residues" evidence="1">
    <location>
        <begin position="777"/>
        <end position="807"/>
    </location>
</feature>
<dbReference type="PANTHER" id="PTHR31912">
    <property type="entry name" value="IP13529P"/>
    <property type="match status" value="1"/>
</dbReference>
<comment type="caution">
    <text evidence="2">The sequence shown here is derived from an EMBL/GenBank/DDBJ whole genome shotgun (WGS) entry which is preliminary data.</text>
</comment>
<feature type="region of interest" description="Disordered" evidence="1">
    <location>
        <begin position="1"/>
        <end position="52"/>
    </location>
</feature>
<reference evidence="2 3" key="1">
    <citation type="submission" date="2017-11" db="EMBL/GenBank/DDBJ databases">
        <title>De novo assembly and phasing of dikaryotic genomes from two isolates of Puccinia coronata f. sp. avenae, the causal agent of oat crown rust.</title>
        <authorList>
            <person name="Miller M.E."/>
            <person name="Zhang Y."/>
            <person name="Omidvar V."/>
            <person name="Sperschneider J."/>
            <person name="Schwessinger B."/>
            <person name="Raley C."/>
            <person name="Palmer J.M."/>
            <person name="Garnica D."/>
            <person name="Upadhyaya N."/>
            <person name="Rathjen J."/>
            <person name="Taylor J.M."/>
            <person name="Park R.F."/>
            <person name="Dodds P.N."/>
            <person name="Hirsch C.D."/>
            <person name="Kianian S.F."/>
            <person name="Figueroa M."/>
        </authorList>
    </citation>
    <scope>NUCLEOTIDE SEQUENCE [LARGE SCALE GENOMIC DNA]</scope>
    <source>
        <strain evidence="2">12SD80</strain>
    </source>
</reference>
<feature type="region of interest" description="Disordered" evidence="1">
    <location>
        <begin position="119"/>
        <end position="139"/>
    </location>
</feature>
<dbReference type="Proteomes" id="UP000235392">
    <property type="component" value="Unassembled WGS sequence"/>
</dbReference>
<dbReference type="PANTHER" id="PTHR31912:SF34">
    <property type="entry name" value="NOTOCHORD-RELATED PROTEIN"/>
    <property type="match status" value="1"/>
</dbReference>
<feature type="compositionally biased region" description="Basic residues" evidence="1">
    <location>
        <begin position="1"/>
        <end position="12"/>
    </location>
</feature>
<protein>
    <submittedName>
        <fullName evidence="2">Uncharacterized protein</fullName>
    </submittedName>
</protein>
<name>A0A2N5VJU7_9BASI</name>
<evidence type="ECO:0000313" key="2">
    <source>
        <dbReference type="EMBL" id="PLW50259.1"/>
    </source>
</evidence>
<feature type="region of interest" description="Disordered" evidence="1">
    <location>
        <begin position="775"/>
        <end position="807"/>
    </location>
</feature>
<sequence length="807" mass="91798">MARHCGRATHRLKLLERKAQQTRGVDHQPADGENTNDIQQDEERRNQDNDHQNSFWAQIDAETRPDPALRSLADELETNDHIQQLLNGVSDSSTPLQSAHWLDLLEAELEALQDIDSQDEAQRMPSTPSSQDSASTASENEWYPFRSKMELIGSLIVGHTHSMLSRSLYSKIRGILTMCDVHLPAWATIQAGRACIRQLLKSSIRFDVSVFDNPCFSLSARSLIAQDLANPLVSKHLDYYPHMTEGRNIYKFSQSRKWLELLAPAHRAPMCELTAKCLQIKRDHISHISNLIKIVIPGNLTFHDSRLSAIPVKDFEFDYSEILMENRRYLIDACGGVIYESSDEKEVSIPLPNPWRIKAHGRVIRHVPITLYSDDTSGNSSKQFNKHISFYFTLSGLPPNVSNQEYNCHFLSSSNIAGVLELSNQIVEELKIDNLEIYLENLDLHIKRFLYKLIGSSAQWVNKPKLHHLRHLPESINHLGSASLFSTEKFESYNGVLRQAAIHSNRHAPGRDLAITFDNYSNLKYLLSGGVIYDEKSQGWQKVSSKVTDLFLHNPILQRSMGYNSAEVNRLPADAFPWTIYSKIPESEVRPLPQELMQSNHQEKWSQVLKIKFKHKDVLHQGVFIVIVRNERLLVGAIDTMWESKASSKHFIWVTGFELSGVDEFYGMRKIFRTKHHAVISTQQAVLGTINVQHNCHRGACPVKLSRPSRLERLETNVKTVQVEHTEDDHFIINSASLHNAQLHHRISDLFYPPISPEEWVRCIAKGMQVWSAAGDAGEELYEDSNSEDEEVDGDSDDDSDDSGVDS</sequence>
<dbReference type="AlphaFoldDB" id="A0A2N5VJU7"/>
<organism evidence="2 3">
    <name type="scientific">Puccinia coronata f. sp. avenae</name>
    <dbReference type="NCBI Taxonomy" id="200324"/>
    <lineage>
        <taxon>Eukaryota</taxon>
        <taxon>Fungi</taxon>
        <taxon>Dikarya</taxon>
        <taxon>Basidiomycota</taxon>
        <taxon>Pucciniomycotina</taxon>
        <taxon>Pucciniomycetes</taxon>
        <taxon>Pucciniales</taxon>
        <taxon>Pucciniaceae</taxon>
        <taxon>Puccinia</taxon>
    </lineage>
</organism>